<organism evidence="2 3">
    <name type="scientific">Pendulispora albinea</name>
    <dbReference type="NCBI Taxonomy" id="2741071"/>
    <lineage>
        <taxon>Bacteria</taxon>
        <taxon>Pseudomonadati</taxon>
        <taxon>Myxococcota</taxon>
        <taxon>Myxococcia</taxon>
        <taxon>Myxococcales</taxon>
        <taxon>Sorangiineae</taxon>
        <taxon>Pendulisporaceae</taxon>
        <taxon>Pendulispora</taxon>
    </lineage>
</organism>
<keyword evidence="3" id="KW-1185">Reference proteome</keyword>
<gene>
    <name evidence="2" type="ORF">LZC94_07425</name>
</gene>
<protein>
    <recommendedName>
        <fullName evidence="1">VapC50 C-terminal domain-containing protein</fullName>
    </recommendedName>
</protein>
<evidence type="ECO:0000259" key="1">
    <source>
        <dbReference type="Pfam" id="PF26343"/>
    </source>
</evidence>
<dbReference type="Pfam" id="PF26343">
    <property type="entry name" value="VapC50_C"/>
    <property type="match status" value="1"/>
</dbReference>
<evidence type="ECO:0000313" key="3">
    <source>
        <dbReference type="Proteomes" id="UP001370348"/>
    </source>
</evidence>
<dbReference type="InterPro" id="IPR058652">
    <property type="entry name" value="VapC50_C"/>
</dbReference>
<accession>A0ABZ2M5L4</accession>
<reference evidence="2 3" key="1">
    <citation type="submission" date="2021-12" db="EMBL/GenBank/DDBJ databases">
        <title>Discovery of the Pendulisporaceae a myxobacterial family with distinct sporulation behavior and unique specialized metabolism.</title>
        <authorList>
            <person name="Garcia R."/>
            <person name="Popoff A."/>
            <person name="Bader C.D."/>
            <person name="Loehr J."/>
            <person name="Walesch S."/>
            <person name="Walt C."/>
            <person name="Boldt J."/>
            <person name="Bunk B."/>
            <person name="Haeckl F.J.F.P.J."/>
            <person name="Gunesch A.P."/>
            <person name="Birkelbach J."/>
            <person name="Nuebel U."/>
            <person name="Pietschmann T."/>
            <person name="Bach T."/>
            <person name="Mueller R."/>
        </authorList>
    </citation>
    <scope>NUCLEOTIDE SEQUENCE [LARGE SCALE GENOMIC DNA]</scope>
    <source>
        <strain evidence="2 3">MSr11954</strain>
    </source>
</reference>
<feature type="domain" description="VapC50 C-terminal" evidence="1">
    <location>
        <begin position="46"/>
        <end position="97"/>
    </location>
</feature>
<name>A0ABZ2M5L4_9BACT</name>
<dbReference type="Proteomes" id="UP001370348">
    <property type="component" value="Chromosome"/>
</dbReference>
<evidence type="ECO:0000313" key="2">
    <source>
        <dbReference type="EMBL" id="WXB17097.1"/>
    </source>
</evidence>
<dbReference type="RefSeq" id="WP_394826727.1">
    <property type="nucleotide sequence ID" value="NZ_CP089984.1"/>
</dbReference>
<sequence>MDSMPNDPKDRHVVAAAVMSGAQVIVTANLKDFRPPLPGGIEAQSPDEFLCNVFDFDPATTIERLEQQAEDLTNVPLPKLLDALAKLVPDFVAAVREALPEYAAGEPSAPSTKAT</sequence>
<proteinExistence type="predicted"/>
<dbReference type="EMBL" id="CP089984">
    <property type="protein sequence ID" value="WXB17097.1"/>
    <property type="molecule type" value="Genomic_DNA"/>
</dbReference>